<feature type="compositionally biased region" description="Polar residues" evidence="1">
    <location>
        <begin position="124"/>
        <end position="139"/>
    </location>
</feature>
<evidence type="ECO:0000256" key="1">
    <source>
        <dbReference type="SAM" id="MobiDB-lite"/>
    </source>
</evidence>
<organism evidence="2 3">
    <name type="scientific">Phytophthora sojae (strain P6497)</name>
    <name type="common">Soybean stem and root rot agent</name>
    <name type="synonym">Phytophthora megasperma f. sp. glycines</name>
    <dbReference type="NCBI Taxonomy" id="1094619"/>
    <lineage>
        <taxon>Eukaryota</taxon>
        <taxon>Sar</taxon>
        <taxon>Stramenopiles</taxon>
        <taxon>Oomycota</taxon>
        <taxon>Peronosporomycetes</taxon>
        <taxon>Peronosporales</taxon>
        <taxon>Peronosporaceae</taxon>
        <taxon>Phytophthora</taxon>
    </lineage>
</organism>
<accession>G4ZPX6</accession>
<feature type="compositionally biased region" description="Acidic residues" evidence="1">
    <location>
        <begin position="360"/>
        <end position="371"/>
    </location>
</feature>
<dbReference type="RefSeq" id="XP_009530129.1">
    <property type="nucleotide sequence ID" value="XM_009531834.1"/>
</dbReference>
<proteinExistence type="predicted"/>
<evidence type="ECO:0000313" key="2">
    <source>
        <dbReference type="EMBL" id="EGZ16380.1"/>
    </source>
</evidence>
<feature type="region of interest" description="Disordered" evidence="1">
    <location>
        <begin position="1"/>
        <end position="197"/>
    </location>
</feature>
<reference evidence="2 3" key="1">
    <citation type="journal article" date="2006" name="Science">
        <title>Phytophthora genome sequences uncover evolutionary origins and mechanisms of pathogenesis.</title>
        <authorList>
            <person name="Tyler B.M."/>
            <person name="Tripathy S."/>
            <person name="Zhang X."/>
            <person name="Dehal P."/>
            <person name="Jiang R.H."/>
            <person name="Aerts A."/>
            <person name="Arredondo F.D."/>
            <person name="Baxter L."/>
            <person name="Bensasson D."/>
            <person name="Beynon J.L."/>
            <person name="Chapman J."/>
            <person name="Damasceno C.M."/>
            <person name="Dorrance A.E."/>
            <person name="Dou D."/>
            <person name="Dickerman A.W."/>
            <person name="Dubchak I.L."/>
            <person name="Garbelotto M."/>
            <person name="Gijzen M."/>
            <person name="Gordon S.G."/>
            <person name="Govers F."/>
            <person name="Grunwald N.J."/>
            <person name="Huang W."/>
            <person name="Ivors K.L."/>
            <person name="Jones R.W."/>
            <person name="Kamoun S."/>
            <person name="Krampis K."/>
            <person name="Lamour K.H."/>
            <person name="Lee M.K."/>
            <person name="McDonald W.H."/>
            <person name="Medina M."/>
            <person name="Meijer H.J."/>
            <person name="Nordberg E.K."/>
            <person name="Maclean D.J."/>
            <person name="Ospina-Giraldo M.D."/>
            <person name="Morris P.F."/>
            <person name="Phuntumart V."/>
            <person name="Putnam N.H."/>
            <person name="Rash S."/>
            <person name="Rose J.K."/>
            <person name="Sakihama Y."/>
            <person name="Salamov A.A."/>
            <person name="Savidor A."/>
            <person name="Scheuring C.F."/>
            <person name="Smith B.M."/>
            <person name="Sobral B.W."/>
            <person name="Terry A."/>
            <person name="Torto-Alalibo T.A."/>
            <person name="Win J."/>
            <person name="Xu Z."/>
            <person name="Zhang H."/>
            <person name="Grigoriev I.V."/>
            <person name="Rokhsar D.S."/>
            <person name="Boore J.L."/>
        </authorList>
    </citation>
    <scope>NUCLEOTIDE SEQUENCE [LARGE SCALE GENOMIC DNA]</scope>
    <source>
        <strain evidence="2 3">P6497</strain>
    </source>
</reference>
<name>G4ZPX6_PHYSP</name>
<feature type="compositionally biased region" description="Low complexity" evidence="1">
    <location>
        <begin position="141"/>
        <end position="153"/>
    </location>
</feature>
<dbReference type="KEGG" id="psoj:PHYSODRAFT_302629"/>
<dbReference type="EMBL" id="JH159155">
    <property type="protein sequence ID" value="EGZ16380.1"/>
    <property type="molecule type" value="Genomic_DNA"/>
</dbReference>
<feature type="compositionally biased region" description="Polar residues" evidence="1">
    <location>
        <begin position="188"/>
        <end position="197"/>
    </location>
</feature>
<feature type="compositionally biased region" description="Polar residues" evidence="1">
    <location>
        <begin position="58"/>
        <end position="67"/>
    </location>
</feature>
<feature type="compositionally biased region" description="Basic residues" evidence="1">
    <location>
        <begin position="27"/>
        <end position="40"/>
    </location>
</feature>
<keyword evidence="3" id="KW-1185">Reference proteome</keyword>
<protein>
    <submittedName>
        <fullName evidence="2">Uncharacterized protein</fullName>
    </submittedName>
</protein>
<gene>
    <name evidence="2" type="ORF">PHYSODRAFT_302629</name>
</gene>
<feature type="region of interest" description="Disordered" evidence="1">
    <location>
        <begin position="349"/>
        <end position="386"/>
    </location>
</feature>
<dbReference type="InParanoid" id="G4ZPX6"/>
<sequence>MAGKQKQRSASKRKRAAACDESPGQGHKGKPSRTRAKKRAQASNDKVPQPRAVPSRANMDSNKTRNLTGDEATRADDQDVQSINDRPSTVGLLVKHWSDSDSPPPFRKPVAPRKGPAGARSIRVPTSSLDGAGQTTSGVASPARSDGSSSSVSTNLFSGDEDPRGDGGAARQQHVPEEHRQPTESHESPLNAQQQVNHARKLKPIKNWSSNFEAPEAVLDSYYANEVHTAPYGTNGERLERSVEYLKSVWGLTANPRTMKKYVDEMLDAHGPEENALDAETGREYDRTLIEERIREKLNLMVEERRDFVEMAEATTEKRKREEMLRQAGLRHRENVARSVIGDRITELGGRQQRLSSDGVIEDVPGEEADNDQGGRTQRQRRTPRHQQRIENMLEEDLSSRTDLESPQLALEEKRFAADVELSMRVLSCNVKT</sequence>
<feature type="compositionally biased region" description="Basic and acidic residues" evidence="1">
    <location>
        <begin position="174"/>
        <end position="187"/>
    </location>
</feature>
<dbReference type="GeneID" id="20642155"/>
<feature type="compositionally biased region" description="Basic residues" evidence="1">
    <location>
        <begin position="1"/>
        <end position="16"/>
    </location>
</feature>
<dbReference type="AlphaFoldDB" id="G4ZPX6"/>
<dbReference type="Proteomes" id="UP000002640">
    <property type="component" value="Unassembled WGS sequence"/>
</dbReference>
<evidence type="ECO:0000313" key="3">
    <source>
        <dbReference type="Proteomes" id="UP000002640"/>
    </source>
</evidence>